<dbReference type="GO" id="GO:0016042">
    <property type="term" value="P:lipid catabolic process"/>
    <property type="evidence" value="ECO:0007669"/>
    <property type="project" value="UniProtKB-KW"/>
</dbReference>
<dbReference type="EMBL" id="JAHRHJ020000006">
    <property type="protein sequence ID" value="KAH9310936.1"/>
    <property type="molecule type" value="Genomic_DNA"/>
</dbReference>
<feature type="signal peptide" evidence="7">
    <location>
        <begin position="1"/>
        <end position="27"/>
    </location>
</feature>
<reference evidence="8 9" key="1">
    <citation type="journal article" date="2021" name="Nat. Plants">
        <title>The Taxus genome provides insights into paclitaxel biosynthesis.</title>
        <authorList>
            <person name="Xiong X."/>
            <person name="Gou J."/>
            <person name="Liao Q."/>
            <person name="Li Y."/>
            <person name="Zhou Q."/>
            <person name="Bi G."/>
            <person name="Li C."/>
            <person name="Du R."/>
            <person name="Wang X."/>
            <person name="Sun T."/>
            <person name="Guo L."/>
            <person name="Liang H."/>
            <person name="Lu P."/>
            <person name="Wu Y."/>
            <person name="Zhang Z."/>
            <person name="Ro D.K."/>
            <person name="Shang Y."/>
            <person name="Huang S."/>
            <person name="Yan J."/>
        </authorList>
    </citation>
    <scope>NUCLEOTIDE SEQUENCE [LARGE SCALE GENOMIC DNA]</scope>
    <source>
        <strain evidence="8">Ta-2019</strain>
    </source>
</reference>
<protein>
    <recommendedName>
        <fullName evidence="10">GDSL esterase/lipase</fullName>
    </recommendedName>
</protein>
<organism evidence="8 9">
    <name type="scientific">Taxus chinensis</name>
    <name type="common">Chinese yew</name>
    <name type="synonym">Taxus wallichiana var. chinensis</name>
    <dbReference type="NCBI Taxonomy" id="29808"/>
    <lineage>
        <taxon>Eukaryota</taxon>
        <taxon>Viridiplantae</taxon>
        <taxon>Streptophyta</taxon>
        <taxon>Embryophyta</taxon>
        <taxon>Tracheophyta</taxon>
        <taxon>Spermatophyta</taxon>
        <taxon>Pinopsida</taxon>
        <taxon>Pinidae</taxon>
        <taxon>Conifers II</taxon>
        <taxon>Cupressales</taxon>
        <taxon>Taxaceae</taxon>
        <taxon>Taxus</taxon>
    </lineage>
</organism>
<evidence type="ECO:0000256" key="5">
    <source>
        <dbReference type="ARBA" id="ARBA00022801"/>
    </source>
</evidence>
<evidence type="ECO:0000256" key="7">
    <source>
        <dbReference type="SAM" id="SignalP"/>
    </source>
</evidence>
<comment type="similarity">
    <text evidence="2">Belongs to the 'GDSL' lipolytic enzyme family.</text>
</comment>
<evidence type="ECO:0000256" key="4">
    <source>
        <dbReference type="ARBA" id="ARBA00022729"/>
    </source>
</evidence>
<keyword evidence="6" id="KW-0443">Lipid metabolism</keyword>
<dbReference type="SUPFAM" id="SSF52266">
    <property type="entry name" value="SGNH hydrolase"/>
    <property type="match status" value="1"/>
</dbReference>
<keyword evidence="6" id="KW-0442">Lipid degradation</keyword>
<feature type="non-terminal residue" evidence="8">
    <location>
        <position position="1"/>
    </location>
</feature>
<dbReference type="PANTHER" id="PTHR45650">
    <property type="entry name" value="GDSL-LIKE LIPASE/ACYLHYDROLASE-RELATED"/>
    <property type="match status" value="1"/>
</dbReference>
<dbReference type="Pfam" id="PF00657">
    <property type="entry name" value="Lipase_GDSL"/>
    <property type="match status" value="1"/>
</dbReference>
<dbReference type="AlphaFoldDB" id="A0AA38FV20"/>
<comment type="subcellular location">
    <subcellularLocation>
        <location evidence="1">Secreted</location>
    </subcellularLocation>
</comment>
<name>A0AA38FV20_TAXCH</name>
<dbReference type="InterPro" id="IPR001087">
    <property type="entry name" value="GDSL"/>
</dbReference>
<dbReference type="Gene3D" id="3.40.50.1110">
    <property type="entry name" value="SGNH hydrolase"/>
    <property type="match status" value="1"/>
</dbReference>
<dbReference type="InterPro" id="IPR051238">
    <property type="entry name" value="GDSL_esterase/lipase"/>
</dbReference>
<comment type="caution">
    <text evidence="8">The sequence shown here is derived from an EMBL/GenBank/DDBJ whole genome shotgun (WGS) entry which is preliminary data.</text>
</comment>
<feature type="chain" id="PRO_5041228771" description="GDSL esterase/lipase" evidence="7">
    <location>
        <begin position="28"/>
        <end position="289"/>
    </location>
</feature>
<proteinExistence type="inferred from homology"/>
<feature type="non-terminal residue" evidence="8">
    <location>
        <position position="289"/>
    </location>
</feature>
<dbReference type="GO" id="GO:0005576">
    <property type="term" value="C:extracellular region"/>
    <property type="evidence" value="ECO:0007669"/>
    <property type="project" value="UniProtKB-SubCell"/>
</dbReference>
<evidence type="ECO:0000256" key="1">
    <source>
        <dbReference type="ARBA" id="ARBA00004613"/>
    </source>
</evidence>
<dbReference type="CDD" id="cd01837">
    <property type="entry name" value="SGNH_plant_lipase_like"/>
    <property type="match status" value="1"/>
</dbReference>
<evidence type="ECO:0000256" key="2">
    <source>
        <dbReference type="ARBA" id="ARBA00008668"/>
    </source>
</evidence>
<evidence type="ECO:0000313" key="8">
    <source>
        <dbReference type="EMBL" id="KAH9310936.1"/>
    </source>
</evidence>
<keyword evidence="5" id="KW-0378">Hydrolase</keyword>
<dbReference type="Proteomes" id="UP000824469">
    <property type="component" value="Unassembled WGS sequence"/>
</dbReference>
<evidence type="ECO:0000256" key="3">
    <source>
        <dbReference type="ARBA" id="ARBA00022525"/>
    </source>
</evidence>
<accession>A0AA38FV20</accession>
<dbReference type="InterPro" id="IPR035669">
    <property type="entry name" value="SGNH_plant_lipase-like"/>
</dbReference>
<keyword evidence="9" id="KW-1185">Reference proteome</keyword>
<evidence type="ECO:0000313" key="9">
    <source>
        <dbReference type="Proteomes" id="UP000824469"/>
    </source>
</evidence>
<sequence length="289" mass="31787">LITLQLNMENALVMIFLALWALKIVQAAAPAMVVFGDSLVDQGNNNYLPSIARCDYRPYGVDYPQGATGRFCNGRLISDFISEMMGTKSIQAWLSPQMKGDELLRGVNFGSAGSGILDDTGSLFLSRLTIPRQLQLFSQYQNSVRALIGGPAAAELIRNAVYNINVGGNDWVNNYLFPTTNKWKGYTPSQYIQVLISAYGQHLENLYSLGARKIIVNSLGPIGCAPSMLNRFNSPQGQCVDSLQQYAMAFNGALKSMVNQLTQQLPGSVFVYSNGFDMLMDYITNPKAY</sequence>
<dbReference type="GO" id="GO:0016788">
    <property type="term" value="F:hydrolase activity, acting on ester bonds"/>
    <property type="evidence" value="ECO:0007669"/>
    <property type="project" value="InterPro"/>
</dbReference>
<dbReference type="OMA" id="CAKSVAM"/>
<keyword evidence="3" id="KW-0964">Secreted</keyword>
<gene>
    <name evidence="8" type="ORF">KI387_025971</name>
</gene>
<evidence type="ECO:0008006" key="10">
    <source>
        <dbReference type="Google" id="ProtNLM"/>
    </source>
</evidence>
<dbReference type="InterPro" id="IPR036514">
    <property type="entry name" value="SGNH_hydro_sf"/>
</dbReference>
<keyword evidence="4 7" id="KW-0732">Signal</keyword>
<evidence type="ECO:0000256" key="6">
    <source>
        <dbReference type="ARBA" id="ARBA00022963"/>
    </source>
</evidence>